<feature type="domain" description="Tetrapyrrole methylase" evidence="8">
    <location>
        <begin position="3"/>
        <end position="152"/>
    </location>
</feature>
<keyword evidence="3" id="KW-0169">Cobalamin biosynthesis</keyword>
<evidence type="ECO:0000256" key="7">
    <source>
        <dbReference type="RuleBase" id="RU003960"/>
    </source>
</evidence>
<dbReference type="InterPro" id="IPR003043">
    <property type="entry name" value="Uropor_MeTrfase_CS"/>
</dbReference>
<evidence type="ECO:0000259" key="8">
    <source>
        <dbReference type="Pfam" id="PF00590"/>
    </source>
</evidence>
<evidence type="ECO:0000313" key="9">
    <source>
        <dbReference type="EMBL" id="MBB5345723.1"/>
    </source>
</evidence>
<reference evidence="9 10" key="1">
    <citation type="submission" date="2020-08" db="EMBL/GenBank/DDBJ databases">
        <title>Genomic Encyclopedia of Type Strains, Phase IV (KMG-V): Genome sequencing to study the core and pangenomes of soil and plant-associated prokaryotes.</title>
        <authorList>
            <person name="Whitman W."/>
        </authorList>
    </citation>
    <scope>NUCLEOTIDE SEQUENCE [LARGE SCALE GENOMIC DNA]</scope>
    <source>
        <strain evidence="9 10">M8US30</strain>
    </source>
</reference>
<dbReference type="CDD" id="cd11641">
    <property type="entry name" value="Precorrin-4_C11-MT"/>
    <property type="match status" value="1"/>
</dbReference>
<comment type="similarity">
    <text evidence="2 7">Belongs to the precorrin methyltransferase family.</text>
</comment>
<gene>
    <name evidence="9" type="ORF">HDF10_003724</name>
</gene>
<dbReference type="SUPFAM" id="SSF53790">
    <property type="entry name" value="Tetrapyrrole methylase"/>
    <property type="match status" value="1"/>
</dbReference>
<evidence type="ECO:0000256" key="3">
    <source>
        <dbReference type="ARBA" id="ARBA00022573"/>
    </source>
</evidence>
<keyword evidence="6" id="KW-0949">S-adenosyl-L-methionine</keyword>
<keyword evidence="4 7" id="KW-0489">Methyltransferase</keyword>
<evidence type="ECO:0000256" key="5">
    <source>
        <dbReference type="ARBA" id="ARBA00022679"/>
    </source>
</evidence>
<dbReference type="InterPro" id="IPR000878">
    <property type="entry name" value="4pyrrol_Mease"/>
</dbReference>
<dbReference type="Gene3D" id="3.40.1010.10">
    <property type="entry name" value="Cobalt-precorrin-4 Transmethylase, Domain 1"/>
    <property type="match status" value="1"/>
</dbReference>
<comment type="caution">
    <text evidence="9">The sequence shown here is derived from an EMBL/GenBank/DDBJ whole genome shotgun (WGS) entry which is preliminary data.</text>
</comment>
<dbReference type="PROSITE" id="PS00840">
    <property type="entry name" value="SUMT_2"/>
    <property type="match status" value="1"/>
</dbReference>
<dbReference type="InterPro" id="IPR006362">
    <property type="entry name" value="Cbl_synth_CobM/CibF"/>
</dbReference>
<protein>
    <submittedName>
        <fullName evidence="9">Precorrin-4/cobalt-precorrin-4 C11-methyltransferase</fullName>
        <ecNumber evidence="9">2.1.1.133</ecNumber>
        <ecNumber evidence="9">2.1.1.271</ecNumber>
    </submittedName>
</protein>
<keyword evidence="5 7" id="KW-0808">Transferase</keyword>
<dbReference type="EC" id="2.1.1.271" evidence="9"/>
<dbReference type="GO" id="GO:0046026">
    <property type="term" value="F:precorrin-4 C11-methyltransferase activity"/>
    <property type="evidence" value="ECO:0007669"/>
    <property type="project" value="UniProtKB-EC"/>
</dbReference>
<organism evidence="9 10">
    <name type="scientific">Tunturiibacter lichenicola</name>
    <dbReference type="NCBI Taxonomy" id="2051959"/>
    <lineage>
        <taxon>Bacteria</taxon>
        <taxon>Pseudomonadati</taxon>
        <taxon>Acidobacteriota</taxon>
        <taxon>Terriglobia</taxon>
        <taxon>Terriglobales</taxon>
        <taxon>Acidobacteriaceae</taxon>
        <taxon>Tunturiibacter</taxon>
    </lineage>
</organism>
<dbReference type="Pfam" id="PF00590">
    <property type="entry name" value="TP_methylase"/>
    <property type="match status" value="1"/>
</dbReference>
<name>A0A7W8N5M2_9BACT</name>
<dbReference type="UniPathway" id="UPA00148"/>
<sequence>MNLDEIIAEISSAHEKGLDVARIHSGDLSIWSTMAEQIRRLTPLEIPYDVTPGVPSFAAAAATLNQELTLPEVAQTLILTRTSTRSTAMPNGEDLTTLGRSGATMAIHLSITNLDMVTSQLLPLYGPDCPVVIVFRASWPDEMILRGTLSNIQKIVAKSGVDNNALILVGRSLSRPDFGESYLYSVSRERESETQDSVRPVSADAD</sequence>
<dbReference type="InterPro" id="IPR035996">
    <property type="entry name" value="4pyrrol_Methylase_sf"/>
</dbReference>
<evidence type="ECO:0000256" key="2">
    <source>
        <dbReference type="ARBA" id="ARBA00005879"/>
    </source>
</evidence>
<evidence type="ECO:0000256" key="4">
    <source>
        <dbReference type="ARBA" id="ARBA00022603"/>
    </source>
</evidence>
<comment type="pathway">
    <text evidence="1">Cofactor biosynthesis; adenosylcobalamin biosynthesis.</text>
</comment>
<dbReference type="GO" id="GO:0009236">
    <property type="term" value="P:cobalamin biosynthetic process"/>
    <property type="evidence" value="ECO:0007669"/>
    <property type="project" value="UniProtKB-UniPathway"/>
</dbReference>
<dbReference type="InterPro" id="IPR014777">
    <property type="entry name" value="4pyrrole_Mease_sub1"/>
</dbReference>
<dbReference type="GO" id="GO:0032259">
    <property type="term" value="P:methylation"/>
    <property type="evidence" value="ECO:0007669"/>
    <property type="project" value="UniProtKB-KW"/>
</dbReference>
<dbReference type="InterPro" id="IPR014776">
    <property type="entry name" value="4pyrrole_Mease_sub2"/>
</dbReference>
<evidence type="ECO:0000313" key="10">
    <source>
        <dbReference type="Proteomes" id="UP000569092"/>
    </source>
</evidence>
<dbReference type="InterPro" id="IPR050161">
    <property type="entry name" value="Siro_Cobalamin_biosynth"/>
</dbReference>
<evidence type="ECO:0000256" key="1">
    <source>
        <dbReference type="ARBA" id="ARBA00004953"/>
    </source>
</evidence>
<dbReference type="PANTHER" id="PTHR45790">
    <property type="entry name" value="SIROHEME SYNTHASE-RELATED"/>
    <property type="match status" value="1"/>
</dbReference>
<accession>A0A7W8N5M2</accession>
<dbReference type="EMBL" id="JACHDZ010000007">
    <property type="protein sequence ID" value="MBB5345723.1"/>
    <property type="molecule type" value="Genomic_DNA"/>
</dbReference>
<dbReference type="Gene3D" id="3.30.950.10">
    <property type="entry name" value="Methyltransferase, Cobalt-precorrin-4 Transmethylase, Domain 2"/>
    <property type="match status" value="1"/>
</dbReference>
<proteinExistence type="inferred from homology"/>
<evidence type="ECO:0000256" key="6">
    <source>
        <dbReference type="ARBA" id="ARBA00022691"/>
    </source>
</evidence>
<dbReference type="EC" id="2.1.1.133" evidence="9"/>
<dbReference type="PANTHER" id="PTHR45790:SF4">
    <property type="entry name" value="COBALT-PRECORRIN-4 C(11)-METHYLTRANSFERASE"/>
    <property type="match status" value="1"/>
</dbReference>
<dbReference type="Proteomes" id="UP000569092">
    <property type="component" value="Unassembled WGS sequence"/>
</dbReference>
<dbReference type="AlphaFoldDB" id="A0A7W8N5M2"/>